<dbReference type="AlphaFoldDB" id="A0AAJ2U651"/>
<evidence type="ECO:0000313" key="2">
    <source>
        <dbReference type="EMBL" id="MDV2887867.1"/>
    </source>
</evidence>
<evidence type="ECO:0000256" key="1">
    <source>
        <dbReference type="SAM" id="MobiDB-lite"/>
    </source>
</evidence>
<sequence length="85" mass="9403">MLVGGPGTKAEVREAAAMRTVVGWRKRIFMKGVGVGEEGRRLAVSSWTRSGDQPLEDRDTSSQENHPRQTNVPSQRNCCLDAFQT</sequence>
<reference evidence="2" key="1">
    <citation type="submission" date="2023-10" db="EMBL/GenBank/DDBJ databases">
        <title>Screening of Alkalihalophilus pseudofirmusBZ-TG-HK211 and Its Alleviation of Salt Stress on Rapeseed Growth.</title>
        <authorList>
            <person name="Zhao B."/>
            <person name="Guo T."/>
        </authorList>
    </citation>
    <scope>NUCLEOTIDE SEQUENCE</scope>
    <source>
        <strain evidence="2">BZ-TG-HK211</strain>
    </source>
</reference>
<gene>
    <name evidence="2" type="ORF">RYX45_22120</name>
</gene>
<evidence type="ECO:0000313" key="3">
    <source>
        <dbReference type="Proteomes" id="UP001285636"/>
    </source>
</evidence>
<organism evidence="2 3">
    <name type="scientific">Alkalihalophilus pseudofirmus</name>
    <name type="common">Bacillus pseudofirmus</name>
    <dbReference type="NCBI Taxonomy" id="79885"/>
    <lineage>
        <taxon>Bacteria</taxon>
        <taxon>Bacillati</taxon>
        <taxon>Bacillota</taxon>
        <taxon>Bacilli</taxon>
        <taxon>Bacillales</taxon>
        <taxon>Bacillaceae</taxon>
        <taxon>Alkalihalophilus</taxon>
    </lineage>
</organism>
<comment type="caution">
    <text evidence="2">The sequence shown here is derived from an EMBL/GenBank/DDBJ whole genome shotgun (WGS) entry which is preliminary data.</text>
</comment>
<proteinExistence type="predicted"/>
<feature type="compositionally biased region" description="Polar residues" evidence="1">
    <location>
        <begin position="68"/>
        <end position="85"/>
    </location>
</feature>
<protein>
    <submittedName>
        <fullName evidence="2">Uncharacterized protein</fullName>
    </submittedName>
</protein>
<feature type="compositionally biased region" description="Basic and acidic residues" evidence="1">
    <location>
        <begin position="55"/>
        <end position="67"/>
    </location>
</feature>
<dbReference type="EMBL" id="JAWJAY010000586">
    <property type="protein sequence ID" value="MDV2887867.1"/>
    <property type="molecule type" value="Genomic_DNA"/>
</dbReference>
<dbReference type="Proteomes" id="UP001285636">
    <property type="component" value="Unassembled WGS sequence"/>
</dbReference>
<feature type="region of interest" description="Disordered" evidence="1">
    <location>
        <begin position="44"/>
        <end position="85"/>
    </location>
</feature>
<feature type="non-terminal residue" evidence="2">
    <location>
        <position position="85"/>
    </location>
</feature>
<accession>A0AAJ2U651</accession>
<name>A0AAJ2U651_ALKPS</name>
<dbReference type="RefSeq" id="WP_323467995.1">
    <property type="nucleotide sequence ID" value="NZ_JAWJAY010000586.1"/>
</dbReference>